<comment type="caution">
    <text evidence="1">The sequence shown here is derived from an EMBL/GenBank/DDBJ whole genome shotgun (WGS) entry which is preliminary data.</text>
</comment>
<dbReference type="InterPro" id="IPR007344">
    <property type="entry name" value="GrpB/CoaE"/>
</dbReference>
<dbReference type="Gene3D" id="3.30.460.10">
    <property type="entry name" value="Beta Polymerase, domain 2"/>
    <property type="match status" value="1"/>
</dbReference>
<organism evidence="1 2">
    <name type="scientific">Alkalibacillus filiformis</name>
    <dbReference type="NCBI Taxonomy" id="200990"/>
    <lineage>
        <taxon>Bacteria</taxon>
        <taxon>Bacillati</taxon>
        <taxon>Bacillota</taxon>
        <taxon>Bacilli</taxon>
        <taxon>Bacillales</taxon>
        <taxon>Bacillaceae</taxon>
        <taxon>Alkalibacillus</taxon>
    </lineage>
</organism>
<dbReference type="RefSeq" id="WP_307068744.1">
    <property type="nucleotide sequence ID" value="NZ_JAUSUP010000006.1"/>
</dbReference>
<name>A0ABU0DV07_9BACI</name>
<sequence>MLGLNKGEVKLVHYNPEWPQLFQREKQLLQKLVGEHVLSIEHIGSTAIKGLKAKPIIDLVVGLKSLDDVQSLGLKRMSEANYYMLQKQEIEGKIVFAKFPYIEDEDYTKTHYLHVVEYNGDWWNAHIQFRDRLNTDRSLAKEYEALKLKLAKEHAKDVIAYAESKETFIQSVLK</sequence>
<evidence type="ECO:0000313" key="2">
    <source>
        <dbReference type="Proteomes" id="UP001236723"/>
    </source>
</evidence>
<reference evidence="1 2" key="1">
    <citation type="submission" date="2023-07" db="EMBL/GenBank/DDBJ databases">
        <title>Genomic Encyclopedia of Type Strains, Phase IV (KMG-IV): sequencing the most valuable type-strain genomes for metagenomic binning, comparative biology and taxonomic classification.</title>
        <authorList>
            <person name="Goeker M."/>
        </authorList>
    </citation>
    <scope>NUCLEOTIDE SEQUENCE [LARGE SCALE GENOMIC DNA]</scope>
    <source>
        <strain evidence="1 2">DSM 15448</strain>
    </source>
</reference>
<dbReference type="EMBL" id="JAUSUP010000006">
    <property type="protein sequence ID" value="MDQ0352292.1"/>
    <property type="molecule type" value="Genomic_DNA"/>
</dbReference>
<dbReference type="Pfam" id="PF04229">
    <property type="entry name" value="GrpB"/>
    <property type="match status" value="1"/>
</dbReference>
<protein>
    <submittedName>
        <fullName evidence="1">GrpB-like predicted nucleotidyltransferase (UPF0157 family)</fullName>
    </submittedName>
</protein>
<dbReference type="PANTHER" id="PTHR34822:SF1">
    <property type="entry name" value="GRPB FAMILY PROTEIN"/>
    <property type="match status" value="1"/>
</dbReference>
<keyword evidence="2" id="KW-1185">Reference proteome</keyword>
<dbReference type="SUPFAM" id="SSF81301">
    <property type="entry name" value="Nucleotidyltransferase"/>
    <property type="match status" value="1"/>
</dbReference>
<dbReference type="PANTHER" id="PTHR34822">
    <property type="entry name" value="GRPB DOMAIN PROTEIN (AFU_ORTHOLOGUE AFUA_1G01530)"/>
    <property type="match status" value="1"/>
</dbReference>
<proteinExistence type="predicted"/>
<dbReference type="Proteomes" id="UP001236723">
    <property type="component" value="Unassembled WGS sequence"/>
</dbReference>
<evidence type="ECO:0000313" key="1">
    <source>
        <dbReference type="EMBL" id="MDQ0352292.1"/>
    </source>
</evidence>
<gene>
    <name evidence="1" type="ORF">J2R98_002126</name>
</gene>
<accession>A0ABU0DV07</accession>
<dbReference type="InterPro" id="IPR043519">
    <property type="entry name" value="NT_sf"/>
</dbReference>